<dbReference type="Gene3D" id="2.60.40.2810">
    <property type="match status" value="1"/>
</dbReference>
<protein>
    <recommendedName>
        <fullName evidence="4">BIG2 domain-containing protein</fullName>
    </recommendedName>
</protein>
<dbReference type="AlphaFoldDB" id="I8TCU0"/>
<reference evidence="2 3" key="1">
    <citation type="journal article" date="2012" name="J. Bacteriol.">
        <title>Genome Sequence of n-Alkane-Degrading Hydrocarboniphaga effusa Strain AP103T (ATCC BAA-332T).</title>
        <authorList>
            <person name="Chang H.K."/>
            <person name="Zylstra G.J."/>
            <person name="Chae J.C."/>
        </authorList>
    </citation>
    <scope>NUCLEOTIDE SEQUENCE [LARGE SCALE GENOMIC DNA]</scope>
    <source>
        <strain evidence="2 3">AP103</strain>
    </source>
</reference>
<keyword evidence="1" id="KW-0732">Signal</keyword>
<organism evidence="2 3">
    <name type="scientific">Hydrocarboniphaga effusa AP103</name>
    <dbReference type="NCBI Taxonomy" id="1172194"/>
    <lineage>
        <taxon>Bacteria</taxon>
        <taxon>Pseudomonadati</taxon>
        <taxon>Pseudomonadota</taxon>
        <taxon>Gammaproteobacteria</taxon>
        <taxon>Nevskiales</taxon>
        <taxon>Nevskiaceae</taxon>
        <taxon>Hydrocarboniphaga</taxon>
    </lineage>
</organism>
<accession>I8TCU0</accession>
<dbReference type="RefSeq" id="WP_007184886.1">
    <property type="nucleotide sequence ID" value="NZ_AKGD01000001.1"/>
</dbReference>
<dbReference type="STRING" id="1172194.WQQ_19370"/>
<sequence>MFIDKDRRDRHARRPGWRSLLAALALATLAACSGGGGNNDDGDDTPPVDPPVAAVPARIEIIETGLLLTERGQTRLLHARVLDASGATIAAPVSWSSSDSGRLSIDSTGLLKAEAASGSSQIVATTGTLRSAPLLAAVVGVADDTLLVDDSQVVRGAVETDPDAEPGLDNTYTVIVSGVTAPEPGTLVVGTGSEPVAGRVVSTQTRPEGIELTLALAPLNELFPGLEINQVFDLSQAPVDIPDEIAADYEIAREGNTFSFTPRASAAAASADALVAKVGAAAGTSTLARGCETFIPDFREGSPLPISILAPPALRVTINPTLDVLYTEARGLERLLVRASPVASVEGGLNIVAAFEGKVECKADLFTFRVPVGGALSMIISGLVPVGVSLEAGGKITVATMGISFKNETRFNGRVGLECNGDCMFVAAAGDLTNTITPTLNLPGIEDLRLEPSVLASATVGASLGNPLLKSLRFNAFQAKAGPRLFGSFAPKTTQLADPLYKSNYRIFAEFRAGLGTGIEGLAKLFNIIRLTGLEFLSQVDLAKSPTGVLTADRAGFVTGDVVHFELDLDSDNVSFLGDYNVKDVVLLRRSGGLNEVMRLTASDDQTHFAFDFTAPNAGEVGEFSAFVITRKLPFELTALELDTARAENQPPTAVADAAQVVGNGGGHVIDVLANDTDADGDALTVDAVTQPQNGRTEIVGAGDSVRYIPNLGFVGDDAFGYTVSDGKGGTAQGTVSVTVEPPPTASALLEETGVSAFARAQSCSNGASCGSVFSTTAEIQRASLTDTPDTGFRSNGSFTVHAEKSGEGRSASTVGSASFNLDRSDGRVGAITLTCDTSGSVPATPEGFGTDSQGNGSAYVQFLVEGDKPLRYRINGFSGSATAGRGDSNLELSLDRLFVATADKREGLQQSGPTEGLLEPGSHALRLNCISLGNGHPDGGDNLAVSGSVSLVLEAAP</sequence>
<feature type="signal peptide" evidence="1">
    <location>
        <begin position="1"/>
        <end position="30"/>
    </location>
</feature>
<evidence type="ECO:0008006" key="4">
    <source>
        <dbReference type="Google" id="ProtNLM"/>
    </source>
</evidence>
<dbReference type="Gene3D" id="2.60.40.1080">
    <property type="match status" value="1"/>
</dbReference>
<evidence type="ECO:0000256" key="1">
    <source>
        <dbReference type="SAM" id="SignalP"/>
    </source>
</evidence>
<name>I8TCU0_9GAMM</name>
<evidence type="ECO:0000313" key="2">
    <source>
        <dbReference type="EMBL" id="EIT71800.1"/>
    </source>
</evidence>
<keyword evidence="3" id="KW-1185">Reference proteome</keyword>
<dbReference type="OrthoDB" id="5800390at2"/>
<dbReference type="Pfam" id="PF17963">
    <property type="entry name" value="Big_9"/>
    <property type="match status" value="1"/>
</dbReference>
<proteinExistence type="predicted"/>
<dbReference type="PROSITE" id="PS51257">
    <property type="entry name" value="PROKAR_LIPOPROTEIN"/>
    <property type="match status" value="1"/>
</dbReference>
<dbReference type="Proteomes" id="UP000003704">
    <property type="component" value="Unassembled WGS sequence"/>
</dbReference>
<gene>
    <name evidence="2" type="ORF">WQQ_19370</name>
</gene>
<dbReference type="EMBL" id="AKGD01000001">
    <property type="protein sequence ID" value="EIT71800.1"/>
    <property type="molecule type" value="Genomic_DNA"/>
</dbReference>
<comment type="caution">
    <text evidence="2">The sequence shown here is derived from an EMBL/GenBank/DDBJ whole genome shotgun (WGS) entry which is preliminary data.</text>
</comment>
<feature type="chain" id="PRO_5003714504" description="BIG2 domain-containing protein" evidence="1">
    <location>
        <begin position="31"/>
        <end position="958"/>
    </location>
</feature>
<evidence type="ECO:0000313" key="3">
    <source>
        <dbReference type="Proteomes" id="UP000003704"/>
    </source>
</evidence>